<dbReference type="AlphaFoldDB" id="A0A6P8FLT8"/>
<gene>
    <name evidence="2" type="primary">LOC105895858</name>
</gene>
<dbReference type="PANTHER" id="PTHR48465:SF1">
    <property type="entry name" value="PROTEIN SSUH2 HOMOLOG"/>
    <property type="match status" value="1"/>
</dbReference>
<evidence type="ECO:0000313" key="2">
    <source>
        <dbReference type="RefSeq" id="XP_031424107.1"/>
    </source>
</evidence>
<dbReference type="GO" id="GO:0051082">
    <property type="term" value="F:unfolded protein binding"/>
    <property type="evidence" value="ECO:0007669"/>
    <property type="project" value="InterPro"/>
</dbReference>
<dbReference type="GO" id="GO:0031072">
    <property type="term" value="F:heat shock protein binding"/>
    <property type="evidence" value="ECO:0007669"/>
    <property type="project" value="InterPro"/>
</dbReference>
<dbReference type="GeneID" id="105895858"/>
<sequence length="360" mass="39690">MFQPGGGAVYPQPNPTAPPVYGNVPGYEGFMAGGAGGFVPPPAPLHPLPTPDTQPSQVDWNIPSISEDAAQTAFLEYASENCCYSKAPAKDGVITNMESFNTYRYRLETFTEARITEWKTEPFTDQAVDFGLQTAPTPWAIQVQTPALFKDHEENIKVPNTSSVKDCHICKETGQTRCDVCTGSGKKNCSACDGSGKRFQDTCDSCGGSGKENCTECNGDGLQQCETCEGRKQLLMFINLKITWKNNLEDYVAQQSSGIQIENLSSVTGNRLFHDAQYMVYPVYGFPDPNVSQASDRLVKEHQSKFSQSGRIHQQQHTIELIPITKVSYKWKGDSHLYYVFGNESKVSTDYPATCCCVVM</sequence>
<dbReference type="Proteomes" id="UP000515152">
    <property type="component" value="Chromosome 5"/>
</dbReference>
<organism evidence="1 2">
    <name type="scientific">Clupea harengus</name>
    <name type="common">Atlantic herring</name>
    <dbReference type="NCBI Taxonomy" id="7950"/>
    <lineage>
        <taxon>Eukaryota</taxon>
        <taxon>Metazoa</taxon>
        <taxon>Chordata</taxon>
        <taxon>Craniata</taxon>
        <taxon>Vertebrata</taxon>
        <taxon>Euteleostomi</taxon>
        <taxon>Actinopterygii</taxon>
        <taxon>Neopterygii</taxon>
        <taxon>Teleostei</taxon>
        <taxon>Clupei</taxon>
        <taxon>Clupeiformes</taxon>
        <taxon>Clupeoidei</taxon>
        <taxon>Clupeidae</taxon>
        <taxon>Clupea</taxon>
    </lineage>
</organism>
<dbReference type="InterPro" id="IPR052789">
    <property type="entry name" value="SSUH2_homolog"/>
</dbReference>
<keyword evidence="1" id="KW-1185">Reference proteome</keyword>
<evidence type="ECO:0000313" key="1">
    <source>
        <dbReference type="Proteomes" id="UP000515152"/>
    </source>
</evidence>
<dbReference type="SUPFAM" id="SSF57938">
    <property type="entry name" value="DnaJ/Hsp40 cysteine-rich domain"/>
    <property type="match status" value="1"/>
</dbReference>
<dbReference type="KEGG" id="char:105895858"/>
<name>A0A6P8FLT8_CLUHA</name>
<reference evidence="2" key="1">
    <citation type="submission" date="2025-08" db="UniProtKB">
        <authorList>
            <consortium name="RefSeq"/>
        </authorList>
    </citation>
    <scope>IDENTIFICATION</scope>
</reference>
<proteinExistence type="predicted"/>
<accession>A0A6P8FLT8</accession>
<dbReference type="InterPro" id="IPR036410">
    <property type="entry name" value="HSP_DnaJ_Cys-rich_dom_sf"/>
</dbReference>
<dbReference type="RefSeq" id="XP_031424107.1">
    <property type="nucleotide sequence ID" value="XM_031568247.2"/>
</dbReference>
<dbReference type="InterPro" id="IPR001305">
    <property type="entry name" value="HSP_DnaJ_Cys-rich_dom"/>
</dbReference>
<dbReference type="PANTHER" id="PTHR48465">
    <property type="entry name" value="PROTEIN SSUH2 HOMOLOG"/>
    <property type="match status" value="1"/>
</dbReference>
<dbReference type="CDD" id="cd10719">
    <property type="entry name" value="DnaJ_zf"/>
    <property type="match status" value="1"/>
</dbReference>
<dbReference type="OrthoDB" id="3355217at2759"/>
<protein>
    <submittedName>
        <fullName evidence="2">Protein SSUH2 homolog isoform X1</fullName>
    </submittedName>
</protein>